<dbReference type="Proteomes" id="UP000602647">
    <property type="component" value="Unassembled WGS sequence"/>
</dbReference>
<evidence type="ECO:0000313" key="1">
    <source>
        <dbReference type="EMBL" id="MBC6679248.1"/>
    </source>
</evidence>
<accession>A0A923NHQ8</accession>
<evidence type="ECO:0000313" key="2">
    <source>
        <dbReference type="Proteomes" id="UP000602647"/>
    </source>
</evidence>
<name>A0A923NHQ8_9FIRM</name>
<protein>
    <recommendedName>
        <fullName evidence="3">Large polyvalent protein-associated domain-containing protein</fullName>
    </recommendedName>
</protein>
<evidence type="ECO:0008006" key="3">
    <source>
        <dbReference type="Google" id="ProtNLM"/>
    </source>
</evidence>
<proteinExistence type="predicted"/>
<dbReference type="RefSeq" id="WP_187302348.1">
    <property type="nucleotide sequence ID" value="NZ_JACRYT010000003.1"/>
</dbReference>
<reference evidence="1" key="1">
    <citation type="submission" date="2020-08" db="EMBL/GenBank/DDBJ databases">
        <title>Genome public.</title>
        <authorList>
            <person name="Liu C."/>
            <person name="Sun Q."/>
        </authorList>
    </citation>
    <scope>NUCLEOTIDE SEQUENCE</scope>
    <source>
        <strain evidence="1">BX12</strain>
    </source>
</reference>
<keyword evidence="2" id="KW-1185">Reference proteome</keyword>
<gene>
    <name evidence="1" type="ORF">H9L42_05330</name>
</gene>
<sequence length="185" mass="21538">MRREVFTKKEEHRDIPIIKHILFSGKQNIPWKDVEQYLKRYIGNSVIVKEYQDSIEIGSDFPDEYSASNYTKSLRGATAKAKANAAQIIEEIISTATNKRWSENKKEKHKQDARKGWYRYDASFGIVVQGSNEGNARLNQYHHATLVIRNGPTGLFLYDMINIKKKRVSRLSQIDYTVENRFLSH</sequence>
<organism evidence="1 2">
    <name type="scientific">Zhenpiania hominis</name>
    <dbReference type="NCBI Taxonomy" id="2763644"/>
    <lineage>
        <taxon>Bacteria</taxon>
        <taxon>Bacillati</taxon>
        <taxon>Bacillota</taxon>
        <taxon>Clostridia</taxon>
        <taxon>Peptostreptococcales</taxon>
        <taxon>Anaerovoracaceae</taxon>
        <taxon>Zhenpiania</taxon>
    </lineage>
</organism>
<comment type="caution">
    <text evidence="1">The sequence shown here is derived from an EMBL/GenBank/DDBJ whole genome shotgun (WGS) entry which is preliminary data.</text>
</comment>
<dbReference type="AlphaFoldDB" id="A0A923NHQ8"/>
<dbReference type="EMBL" id="JACRYT010000003">
    <property type="protein sequence ID" value="MBC6679248.1"/>
    <property type="molecule type" value="Genomic_DNA"/>
</dbReference>